<feature type="region of interest" description="Disordered" evidence="1">
    <location>
        <begin position="1"/>
        <end position="35"/>
    </location>
</feature>
<proteinExistence type="predicted"/>
<gene>
    <name evidence="2" type="ORF">H9Q72_002071</name>
</gene>
<sequence>MWEDLDTETGADGCTGNTEQLGFVPLDAGPDIDESERDSRHILRVGVVRVMANQHSMPALSSEISAIRICVGNPLEVNLR</sequence>
<dbReference type="AlphaFoldDB" id="A0A9P7I6Y0"/>
<evidence type="ECO:0000313" key="3">
    <source>
        <dbReference type="Proteomes" id="UP000750502"/>
    </source>
</evidence>
<dbReference type="Proteomes" id="UP000750502">
    <property type="component" value="Unassembled WGS sequence"/>
</dbReference>
<keyword evidence="3" id="KW-1185">Reference proteome</keyword>
<dbReference type="EMBL" id="JADFTT010000040">
    <property type="protein sequence ID" value="KAG5771330.1"/>
    <property type="molecule type" value="Genomic_DNA"/>
</dbReference>
<reference evidence="2" key="2">
    <citation type="submission" date="2020-10" db="EMBL/GenBank/DDBJ databases">
        <authorList>
            <person name="Peck L.D."/>
            <person name="Nowell R.W."/>
            <person name="Flood J."/>
            <person name="Ryan M.J."/>
            <person name="Barraclough T.G."/>
        </authorList>
    </citation>
    <scope>NUCLEOTIDE SEQUENCE</scope>
    <source>
        <strain evidence="2">IMI 127659i</strain>
    </source>
</reference>
<comment type="caution">
    <text evidence="2">The sequence shown here is derived from an EMBL/GenBank/DDBJ whole genome shotgun (WGS) entry which is preliminary data.</text>
</comment>
<evidence type="ECO:0000313" key="2">
    <source>
        <dbReference type="EMBL" id="KAG5771330.1"/>
    </source>
</evidence>
<evidence type="ECO:0000256" key="1">
    <source>
        <dbReference type="SAM" id="MobiDB-lite"/>
    </source>
</evidence>
<protein>
    <submittedName>
        <fullName evidence="2">Uncharacterized protein</fullName>
    </submittedName>
</protein>
<reference evidence="2" key="1">
    <citation type="journal article" date="2020" name="bioRxiv">
        <title>Historical genomics reveals the evolutionary mechanisms behind multiple outbreaks of the host-specific coffee wilt pathogen Fusarium xylarioides.</title>
        <authorList>
            <person name="Peck D."/>
            <person name="Nowell R.W."/>
            <person name="Flood J."/>
            <person name="Ryan M.J."/>
            <person name="Barraclough T.G."/>
        </authorList>
    </citation>
    <scope>NUCLEOTIDE SEQUENCE</scope>
    <source>
        <strain evidence="2">IMI 127659i</strain>
    </source>
</reference>
<name>A0A9P7I6Y0_9HYPO</name>
<accession>A0A9P7I6Y0</accession>
<organism evidence="2 3">
    <name type="scientific">Fusarium xylarioides</name>
    <dbReference type="NCBI Taxonomy" id="221167"/>
    <lineage>
        <taxon>Eukaryota</taxon>
        <taxon>Fungi</taxon>
        <taxon>Dikarya</taxon>
        <taxon>Ascomycota</taxon>
        <taxon>Pezizomycotina</taxon>
        <taxon>Sordariomycetes</taxon>
        <taxon>Hypocreomycetidae</taxon>
        <taxon>Hypocreales</taxon>
        <taxon>Nectriaceae</taxon>
        <taxon>Fusarium</taxon>
        <taxon>Fusarium fujikuroi species complex</taxon>
    </lineage>
</organism>